<feature type="domain" description="DUF2383" evidence="1">
    <location>
        <begin position="7"/>
        <end position="112"/>
    </location>
</feature>
<dbReference type="RefSeq" id="WP_075079080.1">
    <property type="nucleotide sequence ID" value="NZ_BDCO01000002.1"/>
</dbReference>
<reference evidence="3" key="1">
    <citation type="journal article" date="2017" name="Genome Announc.">
        <title>Draft Genome Sequence of Terrimicrobium sacchariphilum NM-5T, a Facultative Anaerobic Soil Bacterium of the Class Spartobacteria.</title>
        <authorList>
            <person name="Qiu Y.L."/>
            <person name="Tourlousse D.M."/>
            <person name="Matsuura N."/>
            <person name="Ohashi A."/>
            <person name="Sekiguchi Y."/>
        </authorList>
    </citation>
    <scope>NUCLEOTIDE SEQUENCE [LARGE SCALE GENOMIC DNA]</scope>
    <source>
        <strain evidence="3">NM-5</strain>
    </source>
</reference>
<dbReference type="Proteomes" id="UP000076023">
    <property type="component" value="Unassembled WGS sequence"/>
</dbReference>
<proteinExistence type="predicted"/>
<dbReference type="Gene3D" id="1.20.1260.10">
    <property type="match status" value="1"/>
</dbReference>
<dbReference type="OrthoDB" id="193413at2"/>
<accession>A0A146G7K5</accession>
<keyword evidence="3" id="KW-1185">Reference proteome</keyword>
<evidence type="ECO:0000313" key="2">
    <source>
        <dbReference type="EMBL" id="GAT33333.1"/>
    </source>
</evidence>
<sequence length="144" mass="15550">MNTQHCIEVCNKLLRGERSAVEAYTKAIMTFEKEYAVPNSLLAIRDDHKVAVSMLTENVRSMGGAPSTDTGAWGAFTSFVQGTADLLGGKSAVASLRAGETAGKMDYEAAMEDEEVMSSCKEMIRNELLPTTERHIGALETLTA</sequence>
<dbReference type="Pfam" id="PF09537">
    <property type="entry name" value="DUF2383"/>
    <property type="match status" value="1"/>
</dbReference>
<dbReference type="EMBL" id="BDCO01000002">
    <property type="protein sequence ID" value="GAT33333.1"/>
    <property type="molecule type" value="Genomic_DNA"/>
</dbReference>
<dbReference type="InterPro" id="IPR019052">
    <property type="entry name" value="DUF2383"/>
</dbReference>
<evidence type="ECO:0000313" key="3">
    <source>
        <dbReference type="Proteomes" id="UP000076023"/>
    </source>
</evidence>
<dbReference type="InterPro" id="IPR012347">
    <property type="entry name" value="Ferritin-like"/>
</dbReference>
<name>A0A146G7K5_TERSA</name>
<dbReference type="InParanoid" id="A0A146G7K5"/>
<dbReference type="AlphaFoldDB" id="A0A146G7K5"/>
<evidence type="ECO:0000259" key="1">
    <source>
        <dbReference type="Pfam" id="PF09537"/>
    </source>
</evidence>
<protein>
    <recommendedName>
        <fullName evidence="1">DUF2383 domain-containing protein</fullName>
    </recommendedName>
</protein>
<comment type="caution">
    <text evidence="2">The sequence shown here is derived from an EMBL/GenBank/DDBJ whole genome shotgun (WGS) entry which is preliminary data.</text>
</comment>
<gene>
    <name evidence="2" type="ORF">TSACC_21748</name>
</gene>
<dbReference type="STRING" id="690879.TSACC_21748"/>
<organism evidence="2 3">
    <name type="scientific">Terrimicrobium sacchariphilum</name>
    <dbReference type="NCBI Taxonomy" id="690879"/>
    <lineage>
        <taxon>Bacteria</taxon>
        <taxon>Pseudomonadati</taxon>
        <taxon>Verrucomicrobiota</taxon>
        <taxon>Terrimicrobiia</taxon>
        <taxon>Terrimicrobiales</taxon>
        <taxon>Terrimicrobiaceae</taxon>
        <taxon>Terrimicrobium</taxon>
    </lineage>
</organism>